<dbReference type="SUPFAM" id="SSF48452">
    <property type="entry name" value="TPR-like"/>
    <property type="match status" value="1"/>
</dbReference>
<sequence length="234" mass="25016">MDSQTRHALKQDKFVETTQLGVDWVGEHRGTVIRWTIAAVVVLALIIAGVVVYNQRSEAAEAALGSALDVYASPLAQPGEPAPAGTYATAADRAKVANKQFVQVADQYGWLPEGAKAHYFAGLTYQELGQNASAESELKKAAGAWDSNLSSLAKYALAGFYHQTGRDAQAIPLYNELISKPTDSMPAFTSQLALADLYQSEGKKEQAKQIWAKVKDADKTGSAGSIAAEKLNAK</sequence>
<keyword evidence="1" id="KW-1133">Transmembrane helix</keyword>
<organism evidence="2 3">
    <name type="scientific">Acidicapsa dinghuensis</name>
    <dbReference type="NCBI Taxonomy" id="2218256"/>
    <lineage>
        <taxon>Bacteria</taxon>
        <taxon>Pseudomonadati</taxon>
        <taxon>Acidobacteriota</taxon>
        <taxon>Terriglobia</taxon>
        <taxon>Terriglobales</taxon>
        <taxon>Acidobacteriaceae</taxon>
        <taxon>Acidicapsa</taxon>
    </lineage>
</organism>
<reference evidence="3" key="1">
    <citation type="journal article" date="2019" name="Int. J. Syst. Evol. Microbiol.">
        <title>The Global Catalogue of Microorganisms (GCM) 10K type strain sequencing project: providing services to taxonomists for standard genome sequencing and annotation.</title>
        <authorList>
            <consortium name="The Broad Institute Genomics Platform"/>
            <consortium name="The Broad Institute Genome Sequencing Center for Infectious Disease"/>
            <person name="Wu L."/>
            <person name="Ma J."/>
        </authorList>
    </citation>
    <scope>NUCLEOTIDE SEQUENCE [LARGE SCALE GENOMIC DNA]</scope>
    <source>
        <strain evidence="3">JCM 4087</strain>
    </source>
</reference>
<keyword evidence="1" id="KW-0472">Membrane</keyword>
<dbReference type="Proteomes" id="UP001596091">
    <property type="component" value="Unassembled WGS sequence"/>
</dbReference>
<gene>
    <name evidence="2" type="ORF">ACFPT7_17690</name>
</gene>
<name>A0ABW1EJJ0_9BACT</name>
<keyword evidence="3" id="KW-1185">Reference proteome</keyword>
<dbReference type="InterPro" id="IPR019734">
    <property type="entry name" value="TPR_rpt"/>
</dbReference>
<accession>A0ABW1EJJ0</accession>
<evidence type="ECO:0000313" key="3">
    <source>
        <dbReference type="Proteomes" id="UP001596091"/>
    </source>
</evidence>
<comment type="caution">
    <text evidence="2">The sequence shown here is derived from an EMBL/GenBank/DDBJ whole genome shotgun (WGS) entry which is preliminary data.</text>
</comment>
<protein>
    <submittedName>
        <fullName evidence="2">Tetratricopeptide repeat protein</fullName>
    </submittedName>
</protein>
<dbReference type="Gene3D" id="1.25.40.10">
    <property type="entry name" value="Tetratricopeptide repeat domain"/>
    <property type="match status" value="1"/>
</dbReference>
<keyword evidence="1" id="KW-0812">Transmembrane</keyword>
<dbReference type="InterPro" id="IPR011990">
    <property type="entry name" value="TPR-like_helical_dom_sf"/>
</dbReference>
<dbReference type="EMBL" id="JBHSPH010000008">
    <property type="protein sequence ID" value="MFC5864144.1"/>
    <property type="molecule type" value="Genomic_DNA"/>
</dbReference>
<evidence type="ECO:0000313" key="2">
    <source>
        <dbReference type="EMBL" id="MFC5864144.1"/>
    </source>
</evidence>
<dbReference type="Pfam" id="PF13181">
    <property type="entry name" value="TPR_8"/>
    <property type="match status" value="1"/>
</dbReference>
<evidence type="ECO:0000256" key="1">
    <source>
        <dbReference type="SAM" id="Phobius"/>
    </source>
</evidence>
<dbReference type="RefSeq" id="WP_263340761.1">
    <property type="nucleotide sequence ID" value="NZ_JAGSYH010000006.1"/>
</dbReference>
<feature type="transmembrane region" description="Helical" evidence="1">
    <location>
        <begin position="32"/>
        <end position="53"/>
    </location>
</feature>
<proteinExistence type="predicted"/>